<evidence type="ECO:0000313" key="2">
    <source>
        <dbReference type="Proteomes" id="UP001075354"/>
    </source>
</evidence>
<keyword evidence="2" id="KW-1185">Reference proteome</keyword>
<reference evidence="1" key="1">
    <citation type="submission" date="2022-12" db="EMBL/GenBank/DDBJ databases">
        <title>Chromosome-level genome assembly of the bean flower thrips Megalurothrips usitatus.</title>
        <authorList>
            <person name="Ma L."/>
            <person name="Liu Q."/>
            <person name="Li H."/>
            <person name="Cai W."/>
        </authorList>
    </citation>
    <scope>NUCLEOTIDE SEQUENCE</scope>
    <source>
        <strain evidence="1">Cailab_2022a</strain>
    </source>
</reference>
<evidence type="ECO:0000313" key="1">
    <source>
        <dbReference type="EMBL" id="KAJ1530228.1"/>
    </source>
</evidence>
<sequence length="563" mass="64456">MLTVIRDYLNSLDDSKVANNVQGDLWKELRSSFDNEGKFVLPLHLEFDDYTEHSLGALYATIPCLPPQIQSSLDNIFLFTSFESKFRKLFGNRMAFLCSIKEVEFLEKDGISVNYGDEQIQVYFCCALIIADNLGFNSILGFVEGFRGNFYCRICKLHRTVMEHHCRPVPIPRMRTEVNYAEDLEVGDCSLTGINEQCVWNEMPSFYCVKIVHCDAMHDICEGMLKYDLCQVLFNLVSVRGYFSIELLIDRLQGFDYGPNEVGNKPPTCKLSLNCLEKCSWNLSSSEMLCLSRYLGEIVGDLVPDTNRVWKLYVLVREIVEILSAPYFKKGLDVYLQTLIEEHREMYIVLFGSLKPKHHLILRYPEILRRNGPFFAISSLMCERNHRKGKLYTKVCNCRVNFAHSVAVKSQLALCERLMHPDSFTRNRLKTYGVSNVRIDSIANYNSVVASLPLHMPGDIVSLAKSVQIYGTLYCIDSILVVKVGDWLPTIGKIVNIIVKDCETVIFVTRILCTLSYVKHICAFEVVPTNEYLALCQDNIISYAPLWERRFSCKSVVSIKQSL</sequence>
<protein>
    <submittedName>
        <fullName evidence="1">Uncharacterized protein</fullName>
    </submittedName>
</protein>
<dbReference type="AlphaFoldDB" id="A0AAV7XUJ6"/>
<proteinExistence type="predicted"/>
<dbReference type="EMBL" id="JAPTSV010000002">
    <property type="protein sequence ID" value="KAJ1530228.1"/>
    <property type="molecule type" value="Genomic_DNA"/>
</dbReference>
<comment type="caution">
    <text evidence="1">The sequence shown here is derived from an EMBL/GenBank/DDBJ whole genome shotgun (WGS) entry which is preliminary data.</text>
</comment>
<name>A0AAV7XUJ6_9NEOP</name>
<organism evidence="1 2">
    <name type="scientific">Megalurothrips usitatus</name>
    <name type="common">bean blossom thrips</name>
    <dbReference type="NCBI Taxonomy" id="439358"/>
    <lineage>
        <taxon>Eukaryota</taxon>
        <taxon>Metazoa</taxon>
        <taxon>Ecdysozoa</taxon>
        <taxon>Arthropoda</taxon>
        <taxon>Hexapoda</taxon>
        <taxon>Insecta</taxon>
        <taxon>Pterygota</taxon>
        <taxon>Neoptera</taxon>
        <taxon>Paraneoptera</taxon>
        <taxon>Thysanoptera</taxon>
        <taxon>Terebrantia</taxon>
        <taxon>Thripoidea</taxon>
        <taxon>Thripidae</taxon>
        <taxon>Megalurothrips</taxon>
    </lineage>
</organism>
<dbReference type="Proteomes" id="UP001075354">
    <property type="component" value="Chromosome 2"/>
</dbReference>
<accession>A0AAV7XUJ6</accession>
<gene>
    <name evidence="1" type="ORF">ONE63_005155</name>
</gene>